<evidence type="ECO:0000256" key="1">
    <source>
        <dbReference type="SAM" id="Coils"/>
    </source>
</evidence>
<evidence type="ECO:0000313" key="4">
    <source>
        <dbReference type="Proteomes" id="UP000257323"/>
    </source>
</evidence>
<feature type="coiled-coil region" evidence="1">
    <location>
        <begin position="40"/>
        <end position="130"/>
    </location>
</feature>
<dbReference type="PANTHER" id="PTHR21666">
    <property type="entry name" value="PEPTIDASE-RELATED"/>
    <property type="match status" value="1"/>
</dbReference>
<keyword evidence="1" id="KW-0175">Coiled coil</keyword>
<dbReference type="CDD" id="cd12797">
    <property type="entry name" value="M23_peptidase"/>
    <property type="match status" value="1"/>
</dbReference>
<dbReference type="Gene3D" id="2.70.70.10">
    <property type="entry name" value="Glucose Permease (Domain IIA)"/>
    <property type="match status" value="1"/>
</dbReference>
<dbReference type="Gene3D" id="6.10.250.3150">
    <property type="match status" value="1"/>
</dbReference>
<dbReference type="InterPro" id="IPR050570">
    <property type="entry name" value="Cell_wall_metabolism_enzyme"/>
</dbReference>
<dbReference type="AlphaFoldDB" id="A0A3E2BN76"/>
<gene>
    <name evidence="3" type="ORF">OP8BY_1772</name>
</gene>
<protein>
    <submittedName>
        <fullName evidence="3">Lipoprotein NlpD</fullName>
    </submittedName>
</protein>
<dbReference type="PANTHER" id="PTHR21666:SF270">
    <property type="entry name" value="MUREIN HYDROLASE ACTIVATOR ENVC"/>
    <property type="match status" value="1"/>
</dbReference>
<dbReference type="Proteomes" id="UP000257323">
    <property type="component" value="Unassembled WGS sequence"/>
</dbReference>
<accession>A0A3E2BN76</accession>
<dbReference type="Pfam" id="PF01551">
    <property type="entry name" value="Peptidase_M23"/>
    <property type="match status" value="1"/>
</dbReference>
<dbReference type="InterPro" id="IPR011055">
    <property type="entry name" value="Dup_hybrid_motif"/>
</dbReference>
<comment type="caution">
    <text evidence="3">The sequence shown here is derived from an EMBL/GenBank/DDBJ whole genome shotgun (WGS) entry which is preliminary data.</text>
</comment>
<dbReference type="EMBL" id="QUAH01000004">
    <property type="protein sequence ID" value="RFT16168.1"/>
    <property type="molecule type" value="Genomic_DNA"/>
</dbReference>
<evidence type="ECO:0000313" key="3">
    <source>
        <dbReference type="EMBL" id="RFT16168.1"/>
    </source>
</evidence>
<reference evidence="3 4" key="1">
    <citation type="submission" date="2018-08" db="EMBL/GenBank/DDBJ databases">
        <title>Genome analysis of the thermophilic bacterium of the candidate phylum Aminicenantes from deep subsurface aquifer revealed its physiology and ecological role.</title>
        <authorList>
            <person name="Kadnikov V.V."/>
            <person name="Mardanov A.V."/>
            <person name="Beletsky A.V."/>
            <person name="Karnachuk O.V."/>
            <person name="Ravin N.V."/>
        </authorList>
    </citation>
    <scope>NUCLEOTIDE SEQUENCE [LARGE SCALE GENOMIC DNA]</scope>
    <source>
        <strain evidence="3">BY38</strain>
    </source>
</reference>
<feature type="domain" description="M23ase beta-sheet core" evidence="2">
    <location>
        <begin position="303"/>
        <end position="398"/>
    </location>
</feature>
<feature type="coiled-coil region" evidence="1">
    <location>
        <begin position="177"/>
        <end position="263"/>
    </location>
</feature>
<proteinExistence type="predicted"/>
<organism evidence="3 4">
    <name type="scientific">Candidatus Saccharicenans subterraneus</name>
    <dbReference type="NCBI Taxonomy" id="2508984"/>
    <lineage>
        <taxon>Bacteria</taxon>
        <taxon>Candidatus Aminicenantota</taxon>
        <taxon>Candidatus Aminicenantia</taxon>
        <taxon>Candidatus Aminicenantales</taxon>
        <taxon>Candidatus Saccharicenantaceae</taxon>
        <taxon>Candidatus Saccharicenans</taxon>
    </lineage>
</organism>
<dbReference type="GO" id="GO:0004222">
    <property type="term" value="F:metalloendopeptidase activity"/>
    <property type="evidence" value="ECO:0007669"/>
    <property type="project" value="TreeGrafter"/>
</dbReference>
<dbReference type="InterPro" id="IPR016047">
    <property type="entry name" value="M23ase_b-sheet_dom"/>
</dbReference>
<sequence>MKSAFQSAPARTRTGRLSFLIIPVAIFIFVLILSEPAALAQEQESVISDVEKRIEQINRQIAELRSRLKEEEKRESSLLSSLEKIRLNKRVLQNEIESLNLRRTLVNRQLNDLRLKAAETEKILQKEKEAVEKTLVTLYRYGRLDFMHFFLKAQNLETFLRESKNLTFLASYQGEAISSYLRTIEQMQSLEKELKEKMAEAESLLQQARANQSRLAEEEARNQKLLAEIKKNKTTYQQMVSELQESQEQLQHLLKRLQAQEISLPSPFIPLYERKGKLPWPVNGRVITRFGKEKHPRFNTVTINNGVEIAPSGQDRKIRAVHGGRVVFADYFQGYGNLIIIDHGLSYYTLYGHCASFLVRTGDLVRDGQDIALVGDSDSLKGECLYFEIRHKARPVDPLQWLKRR</sequence>
<evidence type="ECO:0000259" key="2">
    <source>
        <dbReference type="Pfam" id="PF01551"/>
    </source>
</evidence>
<keyword evidence="3" id="KW-0449">Lipoprotein</keyword>
<dbReference type="SUPFAM" id="SSF51261">
    <property type="entry name" value="Duplicated hybrid motif"/>
    <property type="match status" value="1"/>
</dbReference>
<name>A0A3E2BN76_9BACT</name>
<dbReference type="FunFam" id="2.70.70.10:FF:000003">
    <property type="entry name" value="Murein hydrolase activator EnvC"/>
    <property type="match status" value="1"/>
</dbReference>